<evidence type="ECO:0000256" key="1">
    <source>
        <dbReference type="SAM" id="MobiDB-lite"/>
    </source>
</evidence>
<comment type="caution">
    <text evidence="2">The sequence shown here is derived from an EMBL/GenBank/DDBJ whole genome shotgun (WGS) entry which is preliminary data.</text>
</comment>
<reference evidence="2 3" key="1">
    <citation type="submission" date="2023-08" db="EMBL/GenBank/DDBJ databases">
        <title>Draft genome sequence of Janthinobacterium lividum.</title>
        <authorList>
            <person name="Chun B.H."/>
            <person name="Lee Y."/>
        </authorList>
    </citation>
    <scope>NUCLEOTIDE SEQUENCE [LARGE SCALE GENOMIC DNA]</scope>
    <source>
        <strain evidence="2 3">AMJK</strain>
    </source>
</reference>
<dbReference type="RefSeq" id="WP_307778214.1">
    <property type="nucleotide sequence ID" value="NZ_JAVFKP010000001.1"/>
</dbReference>
<name>A0ABU0XQQ7_9BURK</name>
<dbReference type="EMBL" id="JAVFKP010000001">
    <property type="protein sequence ID" value="MDQ4624801.1"/>
    <property type="molecule type" value="Genomic_DNA"/>
</dbReference>
<feature type="region of interest" description="Disordered" evidence="1">
    <location>
        <begin position="1"/>
        <end position="52"/>
    </location>
</feature>
<dbReference type="Proteomes" id="UP001237592">
    <property type="component" value="Unassembled WGS sequence"/>
</dbReference>
<gene>
    <name evidence="2" type="ORF">RB624_02745</name>
</gene>
<feature type="compositionally biased region" description="Polar residues" evidence="1">
    <location>
        <begin position="43"/>
        <end position="52"/>
    </location>
</feature>
<organism evidence="2 3">
    <name type="scientific">Janthinobacterium lividum</name>
    <dbReference type="NCBI Taxonomy" id="29581"/>
    <lineage>
        <taxon>Bacteria</taxon>
        <taxon>Pseudomonadati</taxon>
        <taxon>Pseudomonadota</taxon>
        <taxon>Betaproteobacteria</taxon>
        <taxon>Burkholderiales</taxon>
        <taxon>Oxalobacteraceae</taxon>
        <taxon>Janthinobacterium</taxon>
    </lineage>
</organism>
<sequence>MTVFKRNKRARHKPERRKPADSPLASCRKPEDMSGESGLLRQLTRSSGQDSGSWWLLYNGRKVPNYLFSLDKDLTNAFNRKYYDAVWRQAIV</sequence>
<keyword evidence="3" id="KW-1185">Reference proteome</keyword>
<proteinExistence type="predicted"/>
<accession>A0ABU0XQQ7</accession>
<feature type="compositionally biased region" description="Basic residues" evidence="1">
    <location>
        <begin position="1"/>
        <end position="16"/>
    </location>
</feature>
<evidence type="ECO:0000313" key="2">
    <source>
        <dbReference type="EMBL" id="MDQ4624801.1"/>
    </source>
</evidence>
<evidence type="ECO:0000313" key="3">
    <source>
        <dbReference type="Proteomes" id="UP001237592"/>
    </source>
</evidence>
<protein>
    <submittedName>
        <fullName evidence="2">Uncharacterized protein</fullName>
    </submittedName>
</protein>